<evidence type="ECO:0000313" key="1">
    <source>
        <dbReference type="EMBL" id="GAA0169713.1"/>
    </source>
</evidence>
<evidence type="ECO:0000313" key="2">
    <source>
        <dbReference type="Proteomes" id="UP001454036"/>
    </source>
</evidence>
<dbReference type="AlphaFoldDB" id="A0AAV3R486"/>
<organism evidence="1 2">
    <name type="scientific">Lithospermum erythrorhizon</name>
    <name type="common">Purple gromwell</name>
    <name type="synonym">Lithospermum officinale var. erythrorhizon</name>
    <dbReference type="NCBI Taxonomy" id="34254"/>
    <lineage>
        <taxon>Eukaryota</taxon>
        <taxon>Viridiplantae</taxon>
        <taxon>Streptophyta</taxon>
        <taxon>Embryophyta</taxon>
        <taxon>Tracheophyta</taxon>
        <taxon>Spermatophyta</taxon>
        <taxon>Magnoliopsida</taxon>
        <taxon>eudicotyledons</taxon>
        <taxon>Gunneridae</taxon>
        <taxon>Pentapetalae</taxon>
        <taxon>asterids</taxon>
        <taxon>lamiids</taxon>
        <taxon>Boraginales</taxon>
        <taxon>Boraginaceae</taxon>
        <taxon>Boraginoideae</taxon>
        <taxon>Lithospermeae</taxon>
        <taxon>Lithospermum</taxon>
    </lineage>
</organism>
<gene>
    <name evidence="1" type="ORF">LIER_24133</name>
</gene>
<name>A0AAV3R486_LITER</name>
<comment type="caution">
    <text evidence="1">The sequence shown here is derived from an EMBL/GenBank/DDBJ whole genome shotgun (WGS) entry which is preliminary data.</text>
</comment>
<dbReference type="Proteomes" id="UP001454036">
    <property type="component" value="Unassembled WGS sequence"/>
</dbReference>
<protein>
    <submittedName>
        <fullName evidence="1">Uncharacterized protein</fullName>
    </submittedName>
</protein>
<accession>A0AAV3R486</accession>
<sequence length="150" mass="17429">MSNEKQVRKGWRSLPKRFESKVTIIEEALDLTNMRLDDLIGNLTTFEMKFDSTECPNYVKKQTKSYYATHSDEDSNEDEGSDNVNNFVAFTTQVSREGYVNPSTSHIQSGNITDDEEDLTEEELIANYQLLFHKWSKLTQVYTIVEVERK</sequence>
<dbReference type="EMBL" id="BAABME010006945">
    <property type="protein sequence ID" value="GAA0169713.1"/>
    <property type="molecule type" value="Genomic_DNA"/>
</dbReference>
<keyword evidence="2" id="KW-1185">Reference proteome</keyword>
<proteinExistence type="predicted"/>
<reference evidence="1 2" key="1">
    <citation type="submission" date="2024-01" db="EMBL/GenBank/DDBJ databases">
        <title>The complete chloroplast genome sequence of Lithospermum erythrorhizon: insights into the phylogenetic relationship among Boraginaceae species and the maternal lineages of purple gromwells.</title>
        <authorList>
            <person name="Okada T."/>
            <person name="Watanabe K."/>
        </authorList>
    </citation>
    <scope>NUCLEOTIDE SEQUENCE [LARGE SCALE GENOMIC DNA]</scope>
</reference>